<comment type="caution">
    <text evidence="4">The sequence shown here is derived from an EMBL/GenBank/DDBJ whole genome shotgun (WGS) entry which is preliminary data.</text>
</comment>
<dbReference type="Proteomes" id="UP001589613">
    <property type="component" value="Unassembled WGS sequence"/>
</dbReference>
<protein>
    <recommendedName>
        <fullName evidence="6">LPXTG-motif cell wall-anchored protein</fullName>
    </recommendedName>
</protein>
<keyword evidence="2" id="KW-0812">Transmembrane</keyword>
<dbReference type="EMBL" id="JBHMAX010000024">
    <property type="protein sequence ID" value="MFB9733055.1"/>
    <property type="molecule type" value="Genomic_DNA"/>
</dbReference>
<feature type="signal peptide" evidence="3">
    <location>
        <begin position="1"/>
        <end position="23"/>
    </location>
</feature>
<evidence type="ECO:0000256" key="3">
    <source>
        <dbReference type="SAM" id="SignalP"/>
    </source>
</evidence>
<keyword evidence="3" id="KW-0732">Signal</keyword>
<evidence type="ECO:0008006" key="6">
    <source>
        <dbReference type="Google" id="ProtNLM"/>
    </source>
</evidence>
<evidence type="ECO:0000256" key="2">
    <source>
        <dbReference type="SAM" id="Phobius"/>
    </source>
</evidence>
<feature type="chain" id="PRO_5046358442" description="LPXTG-motif cell wall-anchored protein" evidence="3">
    <location>
        <begin position="24"/>
        <end position="219"/>
    </location>
</feature>
<keyword evidence="2" id="KW-0472">Membrane</keyword>
<sequence length="219" mass="22668">MSTRTLRGLAAGAGAAAVLFAGAAGASAIDGQPQESHWEDYFAGQGYENVSCEESVVSGDPGVLTLNVAEDTWGTYLEDGNDWIGVVIKVANDYDVKAWSGYGDYVFEGEVPGNSEGNITHAYICQATAADDDDDDDDGVTPGDGDETDEPTETEDPTDDGDDKDKDDDKDDKPTGPPVETDGPATPSGPNMGLMGGAALLLGGAGAAGWAMRRRTGEH</sequence>
<keyword evidence="2" id="KW-1133">Transmembrane helix</keyword>
<evidence type="ECO:0000313" key="4">
    <source>
        <dbReference type="EMBL" id="MFB9733055.1"/>
    </source>
</evidence>
<feature type="region of interest" description="Disordered" evidence="1">
    <location>
        <begin position="129"/>
        <end position="198"/>
    </location>
</feature>
<feature type="transmembrane region" description="Helical" evidence="2">
    <location>
        <begin position="192"/>
        <end position="212"/>
    </location>
</feature>
<evidence type="ECO:0000313" key="5">
    <source>
        <dbReference type="Proteomes" id="UP001589613"/>
    </source>
</evidence>
<reference evidence="4 5" key="1">
    <citation type="submission" date="2024-09" db="EMBL/GenBank/DDBJ databases">
        <authorList>
            <person name="Sun Q."/>
            <person name="Mori K."/>
        </authorList>
    </citation>
    <scope>NUCLEOTIDE SEQUENCE [LARGE SCALE GENOMIC DNA]</scope>
    <source>
        <strain evidence="4 5">JCM 12763</strain>
    </source>
</reference>
<gene>
    <name evidence="4" type="ORF">ACFFN0_13480</name>
</gene>
<accession>A0ABV5V5F0</accession>
<proteinExistence type="predicted"/>
<evidence type="ECO:0000256" key="1">
    <source>
        <dbReference type="SAM" id="MobiDB-lite"/>
    </source>
</evidence>
<dbReference type="RefSeq" id="WP_181409531.1">
    <property type="nucleotide sequence ID" value="NZ_JBHMAX010000024.1"/>
</dbReference>
<organism evidence="4 5">
    <name type="scientific">Ornithinimicrobium kibberense</name>
    <dbReference type="NCBI Taxonomy" id="282060"/>
    <lineage>
        <taxon>Bacteria</taxon>
        <taxon>Bacillati</taxon>
        <taxon>Actinomycetota</taxon>
        <taxon>Actinomycetes</taxon>
        <taxon>Micrococcales</taxon>
        <taxon>Ornithinimicrobiaceae</taxon>
        <taxon>Ornithinimicrobium</taxon>
    </lineage>
</organism>
<keyword evidence="5" id="KW-1185">Reference proteome</keyword>
<name>A0ABV5V5F0_9MICO</name>
<feature type="compositionally biased region" description="Acidic residues" evidence="1">
    <location>
        <begin position="130"/>
        <end position="170"/>
    </location>
</feature>